<evidence type="ECO:0000259" key="2">
    <source>
        <dbReference type="SMART" id="SM00091"/>
    </source>
</evidence>
<dbReference type="SMART" id="SM00091">
    <property type="entry name" value="PAS"/>
    <property type="match status" value="2"/>
</dbReference>
<reference evidence="3 4" key="2">
    <citation type="journal article" date="2011" name="Stand. Genomic Sci.">
        <title>Complete genome sequence of Isosphaera pallida type strain (IS1B).</title>
        <authorList>
            <consortium name="US DOE Joint Genome Institute (JGI-PGF)"/>
            <person name="Goker M."/>
            <person name="Cleland D."/>
            <person name="Saunders E."/>
            <person name="Lapidus A."/>
            <person name="Nolan M."/>
            <person name="Lucas S."/>
            <person name="Hammon N."/>
            <person name="Deshpande S."/>
            <person name="Cheng J.F."/>
            <person name="Tapia R."/>
            <person name="Han C."/>
            <person name="Goodwin L."/>
            <person name="Pitluck S."/>
            <person name="Liolios K."/>
            <person name="Pagani I."/>
            <person name="Ivanova N."/>
            <person name="Mavromatis K."/>
            <person name="Pati A."/>
            <person name="Chen A."/>
            <person name="Palaniappan K."/>
            <person name="Land M."/>
            <person name="Hauser L."/>
            <person name="Chang Y.J."/>
            <person name="Jeffries C.D."/>
            <person name="Detter J.C."/>
            <person name="Beck B."/>
            <person name="Woyke T."/>
            <person name="Bristow J."/>
            <person name="Eisen J.A."/>
            <person name="Markowitz V."/>
            <person name="Hugenholtz P."/>
            <person name="Kyrpides N.C."/>
            <person name="Klenk H.P."/>
        </authorList>
    </citation>
    <scope>NUCLEOTIDE SEQUENCE [LARGE SCALE GENOMIC DNA]</scope>
    <source>
        <strain evidence="4">ATCC 43644 / DSM 9630 / IS1B</strain>
    </source>
</reference>
<dbReference type="Proteomes" id="UP000008631">
    <property type="component" value="Chromosome"/>
</dbReference>
<evidence type="ECO:0000313" key="4">
    <source>
        <dbReference type="Proteomes" id="UP000008631"/>
    </source>
</evidence>
<dbReference type="SUPFAM" id="SSF55785">
    <property type="entry name" value="PYP-like sensor domain (PAS domain)"/>
    <property type="match status" value="2"/>
</dbReference>
<accession>E8QYA2</accession>
<dbReference type="OrthoDB" id="174277at2"/>
<keyword evidence="4" id="KW-1185">Reference proteome</keyword>
<evidence type="ECO:0000256" key="1">
    <source>
        <dbReference type="SAM" id="MobiDB-lite"/>
    </source>
</evidence>
<dbReference type="Gene3D" id="3.30.450.20">
    <property type="entry name" value="PAS domain"/>
    <property type="match status" value="2"/>
</dbReference>
<dbReference type="CDD" id="cd00130">
    <property type="entry name" value="PAS"/>
    <property type="match status" value="1"/>
</dbReference>
<feature type="domain" description="PAS" evidence="2">
    <location>
        <begin position="117"/>
        <end position="183"/>
    </location>
</feature>
<dbReference type="KEGG" id="ipa:Isop_2525"/>
<protein>
    <submittedName>
        <fullName evidence="3">PAS sensor protein</fullName>
    </submittedName>
</protein>
<proteinExistence type="predicted"/>
<feature type="domain" description="PAS" evidence="2">
    <location>
        <begin position="240"/>
        <end position="314"/>
    </location>
</feature>
<dbReference type="InterPro" id="IPR035965">
    <property type="entry name" value="PAS-like_dom_sf"/>
</dbReference>
<sequence>MVRQGGWAVGLGWSPALVWGVGLTVASLGIRSAWEGGAIWTTPSCWVQAAMVGVVGWVLAAASGPGSAVSPSNPTPGSLNNPPEGHAAPSPSWDDLGSQDSILTRELSWVDPRDLPRWFNTLWSNHCDAMRVTDPQGTMIAVNDAFCALVDKPRPALVGRPLSVIHAKERQEHVLDAFRKRSFSRTIEPTLERRYTLWNGKTLSIRVFNLFLIGSRAPYPYILSIFHDIGDNHATEDRLRMMEALAEQIDHGAMLTGPTPDSCDPNALRVIWFNQPLQRLLGRSHEEMTQLDLATLPAEDADPSAVAAFRAAIRDGMPAGPLDLRLRYGEGGDPRASVAARVRLCPVMIPRLGQTHWLVLADPFG</sequence>
<evidence type="ECO:0000313" key="3">
    <source>
        <dbReference type="EMBL" id="ADV63097.1"/>
    </source>
</evidence>
<dbReference type="NCBIfam" id="TIGR00229">
    <property type="entry name" value="sensory_box"/>
    <property type="match status" value="1"/>
</dbReference>
<dbReference type="RefSeq" id="WP_013565385.1">
    <property type="nucleotide sequence ID" value="NC_014962.1"/>
</dbReference>
<dbReference type="AlphaFoldDB" id="E8QYA2"/>
<dbReference type="InParanoid" id="E8QYA2"/>
<gene>
    <name evidence="3" type="ordered locus">Isop_2525</name>
</gene>
<dbReference type="InterPro" id="IPR000014">
    <property type="entry name" value="PAS"/>
</dbReference>
<reference key="1">
    <citation type="submission" date="2010-11" db="EMBL/GenBank/DDBJ databases">
        <title>The complete sequence of chromosome of Isophaera pallida ATCC 43644.</title>
        <authorList>
            <consortium name="US DOE Joint Genome Institute (JGI-PGF)"/>
            <person name="Lucas S."/>
            <person name="Copeland A."/>
            <person name="Lapidus A."/>
            <person name="Bruce D."/>
            <person name="Goodwin L."/>
            <person name="Pitluck S."/>
            <person name="Kyrpides N."/>
            <person name="Mavromatis K."/>
            <person name="Pagani I."/>
            <person name="Ivanova N."/>
            <person name="Saunders E."/>
            <person name="Brettin T."/>
            <person name="Detter J.C."/>
            <person name="Han C."/>
            <person name="Tapia R."/>
            <person name="Land M."/>
            <person name="Hauser L."/>
            <person name="Markowitz V."/>
            <person name="Cheng J.-F."/>
            <person name="Hugenholtz P."/>
            <person name="Woyke T."/>
            <person name="Wu D."/>
            <person name="Eisen J.A."/>
        </authorList>
    </citation>
    <scope>NUCLEOTIDE SEQUENCE</scope>
    <source>
        <strain>ATCC 43644</strain>
    </source>
</reference>
<organism evidence="3 4">
    <name type="scientific">Isosphaera pallida (strain ATCC 43644 / DSM 9630 / IS1B)</name>
    <dbReference type="NCBI Taxonomy" id="575540"/>
    <lineage>
        <taxon>Bacteria</taxon>
        <taxon>Pseudomonadati</taxon>
        <taxon>Planctomycetota</taxon>
        <taxon>Planctomycetia</taxon>
        <taxon>Isosphaerales</taxon>
        <taxon>Isosphaeraceae</taxon>
        <taxon>Isosphaera</taxon>
    </lineage>
</organism>
<dbReference type="Pfam" id="PF13426">
    <property type="entry name" value="PAS_9"/>
    <property type="match status" value="2"/>
</dbReference>
<dbReference type="EMBL" id="CP002353">
    <property type="protein sequence ID" value="ADV63097.1"/>
    <property type="molecule type" value="Genomic_DNA"/>
</dbReference>
<feature type="region of interest" description="Disordered" evidence="1">
    <location>
        <begin position="66"/>
        <end position="95"/>
    </location>
</feature>
<dbReference type="HOGENOM" id="CLU_758159_0_0_0"/>
<dbReference type="eggNOG" id="COG2202">
    <property type="taxonomic scope" value="Bacteria"/>
</dbReference>
<dbReference type="STRING" id="575540.Isop_2525"/>
<name>E8QYA2_ISOPI</name>